<organism evidence="2 3">
    <name type="scientific">Seminavis robusta</name>
    <dbReference type="NCBI Taxonomy" id="568900"/>
    <lineage>
        <taxon>Eukaryota</taxon>
        <taxon>Sar</taxon>
        <taxon>Stramenopiles</taxon>
        <taxon>Ochrophyta</taxon>
        <taxon>Bacillariophyta</taxon>
        <taxon>Bacillariophyceae</taxon>
        <taxon>Bacillariophycidae</taxon>
        <taxon>Naviculales</taxon>
        <taxon>Naviculaceae</taxon>
        <taxon>Seminavis</taxon>
    </lineage>
</organism>
<keyword evidence="3" id="KW-1185">Reference proteome</keyword>
<dbReference type="AlphaFoldDB" id="A0A9N8ECN1"/>
<reference evidence="2" key="1">
    <citation type="submission" date="2020-06" db="EMBL/GenBank/DDBJ databases">
        <authorList>
            <consortium name="Plant Systems Biology data submission"/>
        </authorList>
    </citation>
    <scope>NUCLEOTIDE SEQUENCE</scope>
    <source>
        <strain evidence="2">D6</strain>
    </source>
</reference>
<evidence type="ECO:0000256" key="1">
    <source>
        <dbReference type="SAM" id="MobiDB-lite"/>
    </source>
</evidence>
<dbReference type="PANTHER" id="PTHR35213">
    <property type="entry name" value="RING-TYPE DOMAIN-CONTAINING PROTEIN-RELATED"/>
    <property type="match status" value="1"/>
</dbReference>
<evidence type="ECO:0000313" key="2">
    <source>
        <dbReference type="EMBL" id="CAB9515974.1"/>
    </source>
</evidence>
<accession>A0A9N8ECN1</accession>
<sequence length="520" mass="56788">MTSKKTSRKSPDGLGDERPRSGKWTKEEEAYVDLLIEEFRSGALPLREGTTLRSFLSKMVNCNPKRVSKKYENTNYNGKHKYEPSTIPMSMAQMKRRRDRLQESERRFLRALERVSDDTDLEEPEMEAHDNEAAMAGPDAKIEASTLTVPEKQDQALAAMLQQQQRLAGSLVDGYQAAGSKRNSLVDGYQVAGSKRPSLVDGFQGVGSKRSSFIDGYQGAGSKRPSLADGMQGAGSKRPSLMDGYQDLLSRDIHSRMDLANHLSGTGAGATGPDMRDLSLSNTANMSLTLPSSAFASPNPTNKPQVGGGTGSTLHHLAHYDFLSALNKQSAQAVAANGSMCGMQGQLDKMRHSDLAEDPLMRQVRIQQQAAVEQRAQRLLLDQSNAEGGIQQQGFPRQPYLGQASQDGALKRAAGDLPFPPNRADLAFPSLPPAEAERRRHLRPSALDHLSPLHIASLQRAGVTQGLPASSRDVLRGQGQHGTNRAPGSNLVSELGMIESLKREHDLLDSSYLRPFKRLR</sequence>
<comment type="caution">
    <text evidence="2">The sequence shown here is derived from an EMBL/GenBank/DDBJ whole genome shotgun (WGS) entry which is preliminary data.</text>
</comment>
<proteinExistence type="predicted"/>
<protein>
    <submittedName>
        <fullName evidence="2">Uncharacterized protein</fullName>
    </submittedName>
</protein>
<feature type="region of interest" description="Disordered" evidence="1">
    <location>
        <begin position="216"/>
        <end position="239"/>
    </location>
</feature>
<evidence type="ECO:0000313" key="3">
    <source>
        <dbReference type="Proteomes" id="UP001153069"/>
    </source>
</evidence>
<dbReference type="Proteomes" id="UP001153069">
    <property type="component" value="Unassembled WGS sequence"/>
</dbReference>
<name>A0A9N8ECN1_9STRA</name>
<dbReference type="PANTHER" id="PTHR35213:SF5">
    <property type="entry name" value="RING-TYPE DOMAIN-CONTAINING PROTEIN"/>
    <property type="match status" value="1"/>
</dbReference>
<feature type="compositionally biased region" description="Basic and acidic residues" evidence="1">
    <location>
        <begin position="9"/>
        <end position="23"/>
    </location>
</feature>
<feature type="region of interest" description="Disordered" evidence="1">
    <location>
        <begin position="1"/>
        <end position="23"/>
    </location>
</feature>
<gene>
    <name evidence="2" type="ORF">SEMRO_752_G197150.1</name>
</gene>
<feature type="region of interest" description="Disordered" evidence="1">
    <location>
        <begin position="408"/>
        <end position="429"/>
    </location>
</feature>
<dbReference type="EMBL" id="CAICTM010000751">
    <property type="protein sequence ID" value="CAB9515974.1"/>
    <property type="molecule type" value="Genomic_DNA"/>
</dbReference>